<accession>A0A8D9B4Y9</accession>
<keyword evidence="1" id="KW-0812">Transmembrane</keyword>
<evidence type="ECO:0000256" key="1">
    <source>
        <dbReference type="SAM" id="Phobius"/>
    </source>
</evidence>
<feature type="transmembrane region" description="Helical" evidence="1">
    <location>
        <begin position="12"/>
        <end position="33"/>
    </location>
</feature>
<evidence type="ECO:0000313" key="2">
    <source>
        <dbReference type="EMBL" id="CAG6777241.1"/>
    </source>
</evidence>
<organism evidence="2">
    <name type="scientific">Cacopsylla melanoneura</name>
    <dbReference type="NCBI Taxonomy" id="428564"/>
    <lineage>
        <taxon>Eukaryota</taxon>
        <taxon>Metazoa</taxon>
        <taxon>Ecdysozoa</taxon>
        <taxon>Arthropoda</taxon>
        <taxon>Hexapoda</taxon>
        <taxon>Insecta</taxon>
        <taxon>Pterygota</taxon>
        <taxon>Neoptera</taxon>
        <taxon>Paraneoptera</taxon>
        <taxon>Hemiptera</taxon>
        <taxon>Sternorrhyncha</taxon>
        <taxon>Psylloidea</taxon>
        <taxon>Psyllidae</taxon>
        <taxon>Psyllinae</taxon>
        <taxon>Cacopsylla</taxon>
    </lineage>
</organism>
<protein>
    <recommendedName>
        <fullName evidence="3">ATP-dependent DNA helicase</fullName>
    </recommendedName>
</protein>
<proteinExistence type="predicted"/>
<dbReference type="EMBL" id="HBUF01604648">
    <property type="protein sequence ID" value="CAG6777241.1"/>
    <property type="molecule type" value="Transcribed_RNA"/>
</dbReference>
<keyword evidence="1" id="KW-1133">Transmembrane helix</keyword>
<name>A0A8D9B4Y9_9HEMI</name>
<keyword evidence="1" id="KW-0472">Membrane</keyword>
<sequence>MDLPISGLLLSPYYAVTLLLLIIEITSNMSILLTGLDDLILHVFPDLSMIHQKSPEWLCERAILTSKNDNALSINESMLAEVPGEEVIYESINLITIITPLTAS</sequence>
<reference evidence="2" key="1">
    <citation type="submission" date="2021-05" db="EMBL/GenBank/DDBJ databases">
        <authorList>
            <person name="Alioto T."/>
            <person name="Alioto T."/>
            <person name="Gomez Garrido J."/>
        </authorList>
    </citation>
    <scope>NUCLEOTIDE SEQUENCE</scope>
</reference>
<evidence type="ECO:0008006" key="3">
    <source>
        <dbReference type="Google" id="ProtNLM"/>
    </source>
</evidence>
<dbReference type="AlphaFoldDB" id="A0A8D9B4Y9"/>